<name>A0AAD8DQ65_MYTSE</name>
<comment type="caution">
    <text evidence="2">The sequence shown here is derived from an EMBL/GenBank/DDBJ whole genome shotgun (WGS) entry which is preliminary data.</text>
</comment>
<keyword evidence="1" id="KW-0732">Signal</keyword>
<keyword evidence="3" id="KW-1185">Reference proteome</keyword>
<dbReference type="EMBL" id="JARGEI010000018">
    <property type="protein sequence ID" value="KAJ8715532.1"/>
    <property type="molecule type" value="Genomic_DNA"/>
</dbReference>
<evidence type="ECO:0000313" key="3">
    <source>
        <dbReference type="Proteomes" id="UP001231518"/>
    </source>
</evidence>
<reference evidence="2" key="1">
    <citation type="submission" date="2023-03" db="EMBL/GenBank/DDBJ databases">
        <title>Chromosome-level genomes of two armyworms, Mythimna separata and Mythimna loreyi, provide insights into the biosynthesis and reception of sex pheromones.</title>
        <authorList>
            <person name="Zhao H."/>
        </authorList>
    </citation>
    <scope>NUCLEOTIDE SEQUENCE</scope>
    <source>
        <strain evidence="2">BeijingLab</strain>
        <tissue evidence="2">Pupa</tissue>
    </source>
</reference>
<feature type="signal peptide" evidence="1">
    <location>
        <begin position="1"/>
        <end position="24"/>
    </location>
</feature>
<evidence type="ECO:0000256" key="1">
    <source>
        <dbReference type="SAM" id="SignalP"/>
    </source>
</evidence>
<organism evidence="2 3">
    <name type="scientific">Mythimna separata</name>
    <name type="common">Oriental armyworm</name>
    <name type="synonym">Pseudaletia separata</name>
    <dbReference type="NCBI Taxonomy" id="271217"/>
    <lineage>
        <taxon>Eukaryota</taxon>
        <taxon>Metazoa</taxon>
        <taxon>Ecdysozoa</taxon>
        <taxon>Arthropoda</taxon>
        <taxon>Hexapoda</taxon>
        <taxon>Insecta</taxon>
        <taxon>Pterygota</taxon>
        <taxon>Neoptera</taxon>
        <taxon>Endopterygota</taxon>
        <taxon>Lepidoptera</taxon>
        <taxon>Glossata</taxon>
        <taxon>Ditrysia</taxon>
        <taxon>Noctuoidea</taxon>
        <taxon>Noctuidae</taxon>
        <taxon>Noctuinae</taxon>
        <taxon>Hadenini</taxon>
        <taxon>Mythimna</taxon>
    </lineage>
</organism>
<evidence type="ECO:0000313" key="2">
    <source>
        <dbReference type="EMBL" id="KAJ8715532.1"/>
    </source>
</evidence>
<dbReference type="Gene3D" id="3.30.60.30">
    <property type="match status" value="1"/>
</dbReference>
<feature type="chain" id="PRO_5042003103" evidence="1">
    <location>
        <begin position="25"/>
        <end position="334"/>
    </location>
</feature>
<accession>A0AAD8DQ65</accession>
<dbReference type="AlphaFoldDB" id="A0AAD8DQ65"/>
<dbReference type="Proteomes" id="UP001231518">
    <property type="component" value="Chromosome 24"/>
</dbReference>
<gene>
    <name evidence="2" type="ORF">PYW07_010014</name>
</gene>
<sequence length="334" mass="39415">MDILKQNIYLVLLHFIFEIALLSCESTATGGSSSTKIRNTTHTNNTQSTQYRRQGFDLQTPGAMQRTKIRKMTKRRSTPFRDTFTDQCSFILHYCHRTYKTGRLCARTLFYAYYTFRNYCMMDYANCKETYEVWQVAHFGQCYTLKTVTEYIHVEYNNDSFLDTDYVIDDQSAEQSSPVVPFHNVLRQDIPAYMVAATESGHKFHEGLHGVDRHKATGGPDRDAAPQHRNKKRTTPKFYSRNHYCDYWARPVCMHSYVTGKLCARTIYYMYQTFKDYCLMEYVNCRENYEVWQVVHMGGCFSVPKVQEFVLYAYHDDGFLDNYYLLEDKFNAKK</sequence>
<protein>
    <submittedName>
        <fullName evidence="2">Uncharacterized protein</fullName>
    </submittedName>
</protein>
<proteinExistence type="predicted"/>